<dbReference type="AlphaFoldDB" id="A0A9P4LXB9"/>
<dbReference type="EMBL" id="ML978720">
    <property type="protein sequence ID" value="KAF2087449.1"/>
    <property type="molecule type" value="Genomic_DNA"/>
</dbReference>
<evidence type="ECO:0000313" key="1">
    <source>
        <dbReference type="EMBL" id="KAF2087449.1"/>
    </source>
</evidence>
<sequence>MARPDQADLPTSDAPSSVFVKKTPPEPIIFDEDGDLELLLWHRESNAMSEDPTEDFRFIVSSACMARCCKAWDCMLNGNFKEAQQTSGRRVIPLPGDHPYAVEIVLNIAHLHFADLPTYLGDDMFYQLAVLANKYDLAGLLEPWLDTWFEDYEAPDWLEDGADEEPRGGYSYHVAFATCWIFRRPTVYEGFFRAAVRHALLDRRSAELDPDPEIEEAYQFVPSELRNHIYYERTYLIRRLLKASSDSIARATRDQLVRCKYKGADDEDEIIHCEALNAGLFLKHMARQGLQQSRISSADITETPANLAIRIADIPGIEILEDTARIYDDDSSALAHHAPCFIQIPFSKTINKIMRDSIWVPKMDDFPLPGRKIMTKRKMNADVPQDVDSIKRSRLSF</sequence>
<name>A0A9P4LXB9_9PEZI</name>
<dbReference type="InterPro" id="IPR011333">
    <property type="entry name" value="SKP1/BTB/POZ_sf"/>
</dbReference>
<protein>
    <recommendedName>
        <fullName evidence="3">BTB domain-containing protein</fullName>
    </recommendedName>
</protein>
<evidence type="ECO:0000313" key="2">
    <source>
        <dbReference type="Proteomes" id="UP000799776"/>
    </source>
</evidence>
<proteinExistence type="predicted"/>
<dbReference type="OrthoDB" id="5275938at2759"/>
<dbReference type="Proteomes" id="UP000799776">
    <property type="component" value="Unassembled WGS sequence"/>
</dbReference>
<gene>
    <name evidence="1" type="ORF">K490DRAFT_65836</name>
</gene>
<reference evidence="1" key="1">
    <citation type="journal article" date="2020" name="Stud. Mycol.">
        <title>101 Dothideomycetes genomes: a test case for predicting lifestyles and emergence of pathogens.</title>
        <authorList>
            <person name="Haridas S."/>
            <person name="Albert R."/>
            <person name="Binder M."/>
            <person name="Bloem J."/>
            <person name="Labutti K."/>
            <person name="Salamov A."/>
            <person name="Andreopoulos B."/>
            <person name="Baker S."/>
            <person name="Barry K."/>
            <person name="Bills G."/>
            <person name="Bluhm B."/>
            <person name="Cannon C."/>
            <person name="Castanera R."/>
            <person name="Culley D."/>
            <person name="Daum C."/>
            <person name="Ezra D."/>
            <person name="Gonzalez J."/>
            <person name="Henrissat B."/>
            <person name="Kuo A."/>
            <person name="Liang C."/>
            <person name="Lipzen A."/>
            <person name="Lutzoni F."/>
            <person name="Magnuson J."/>
            <person name="Mondo S."/>
            <person name="Nolan M."/>
            <person name="Ohm R."/>
            <person name="Pangilinan J."/>
            <person name="Park H.-J."/>
            <person name="Ramirez L."/>
            <person name="Alfaro M."/>
            <person name="Sun H."/>
            <person name="Tritt A."/>
            <person name="Yoshinaga Y."/>
            <person name="Zwiers L.-H."/>
            <person name="Turgeon B."/>
            <person name="Goodwin S."/>
            <person name="Spatafora J."/>
            <person name="Crous P."/>
            <person name="Grigoriev I."/>
        </authorList>
    </citation>
    <scope>NUCLEOTIDE SEQUENCE</scope>
    <source>
        <strain evidence="1">CBS 121410</strain>
    </source>
</reference>
<evidence type="ECO:0008006" key="3">
    <source>
        <dbReference type="Google" id="ProtNLM"/>
    </source>
</evidence>
<keyword evidence="2" id="KW-1185">Reference proteome</keyword>
<dbReference type="SUPFAM" id="SSF54695">
    <property type="entry name" value="POZ domain"/>
    <property type="match status" value="1"/>
</dbReference>
<accession>A0A9P4LXB9</accession>
<dbReference type="Gene3D" id="3.30.710.10">
    <property type="entry name" value="Potassium Channel Kv1.1, Chain A"/>
    <property type="match status" value="1"/>
</dbReference>
<comment type="caution">
    <text evidence="1">The sequence shown here is derived from an EMBL/GenBank/DDBJ whole genome shotgun (WGS) entry which is preliminary data.</text>
</comment>
<organism evidence="1 2">
    <name type="scientific">Saccharata proteae CBS 121410</name>
    <dbReference type="NCBI Taxonomy" id="1314787"/>
    <lineage>
        <taxon>Eukaryota</taxon>
        <taxon>Fungi</taxon>
        <taxon>Dikarya</taxon>
        <taxon>Ascomycota</taxon>
        <taxon>Pezizomycotina</taxon>
        <taxon>Dothideomycetes</taxon>
        <taxon>Dothideomycetes incertae sedis</taxon>
        <taxon>Botryosphaeriales</taxon>
        <taxon>Saccharataceae</taxon>
        <taxon>Saccharata</taxon>
    </lineage>
</organism>